<proteinExistence type="predicted"/>
<feature type="compositionally biased region" description="Basic residues" evidence="2">
    <location>
        <begin position="58"/>
        <end position="68"/>
    </location>
</feature>
<evidence type="ECO:0000313" key="5">
    <source>
        <dbReference type="Proteomes" id="UP000270094"/>
    </source>
</evidence>
<protein>
    <recommendedName>
        <fullName evidence="3">ELM2 domain-containing protein</fullName>
    </recommendedName>
</protein>
<sequence length="182" mass="20964">MDAPSNATSELHSDAHSETSLAHSHEMKEETSNDVPHAEHTDTEDKLQSNGDSSPKKSPTKRSRRSRAKRNETDDEIDEEEKDDDMEGDFKDVSAMMSNADRKINVGDDFQARVDESHKDNQVPPQLSEEEDEREYVMWRAPNDLDETKLMEYCEDAIGVYKLTYDRVSINLWKAILLRLIY</sequence>
<dbReference type="Proteomes" id="UP000270094">
    <property type="component" value="Unassembled WGS sequence"/>
</dbReference>
<dbReference type="OrthoDB" id="10064338at2759"/>
<reference evidence="4 5" key="1">
    <citation type="submission" date="2018-11" db="EMBL/GenBank/DDBJ databases">
        <authorList>
            <consortium name="Pathogen Informatics"/>
        </authorList>
    </citation>
    <scope>NUCLEOTIDE SEQUENCE [LARGE SCALE GENOMIC DNA]</scope>
</reference>
<evidence type="ECO:0000259" key="3">
    <source>
        <dbReference type="PROSITE" id="PS51156"/>
    </source>
</evidence>
<dbReference type="AlphaFoldDB" id="A0A3P7IR17"/>
<dbReference type="SMART" id="SM01189">
    <property type="entry name" value="ELM2"/>
    <property type="match status" value="1"/>
</dbReference>
<accession>A0A3P7IR17</accession>
<dbReference type="Pfam" id="PF01448">
    <property type="entry name" value="ELM2"/>
    <property type="match status" value="1"/>
</dbReference>
<name>A0A3P7IR17_STRVU</name>
<feature type="compositionally biased region" description="Polar residues" evidence="2">
    <location>
        <begin position="1"/>
        <end position="10"/>
    </location>
</feature>
<dbReference type="EMBL" id="UYYB01015368">
    <property type="protein sequence ID" value="VDM70273.1"/>
    <property type="molecule type" value="Genomic_DNA"/>
</dbReference>
<dbReference type="InterPro" id="IPR000949">
    <property type="entry name" value="ELM2_dom"/>
</dbReference>
<keyword evidence="5" id="KW-1185">Reference proteome</keyword>
<gene>
    <name evidence="4" type="ORF">SVUK_LOCUS5271</name>
</gene>
<evidence type="ECO:0000256" key="2">
    <source>
        <dbReference type="SAM" id="MobiDB-lite"/>
    </source>
</evidence>
<evidence type="ECO:0000313" key="4">
    <source>
        <dbReference type="EMBL" id="VDM70273.1"/>
    </source>
</evidence>
<feature type="region of interest" description="Disordered" evidence="2">
    <location>
        <begin position="1"/>
        <end position="93"/>
    </location>
</feature>
<feature type="region of interest" description="Disordered" evidence="2">
    <location>
        <begin position="115"/>
        <end position="134"/>
    </location>
</feature>
<feature type="compositionally biased region" description="Basic and acidic residues" evidence="2">
    <location>
        <begin position="11"/>
        <end position="47"/>
    </location>
</feature>
<evidence type="ECO:0000256" key="1">
    <source>
        <dbReference type="ARBA" id="ARBA00023242"/>
    </source>
</evidence>
<feature type="domain" description="ELM2" evidence="3">
    <location>
        <begin position="102"/>
        <end position="182"/>
    </location>
</feature>
<dbReference type="PROSITE" id="PS51156">
    <property type="entry name" value="ELM2"/>
    <property type="match status" value="1"/>
</dbReference>
<keyword evidence="1" id="KW-0539">Nucleus</keyword>
<feature type="compositionally biased region" description="Acidic residues" evidence="2">
    <location>
        <begin position="73"/>
        <end position="87"/>
    </location>
</feature>
<organism evidence="4 5">
    <name type="scientific">Strongylus vulgaris</name>
    <name type="common">Blood worm</name>
    <dbReference type="NCBI Taxonomy" id="40348"/>
    <lineage>
        <taxon>Eukaryota</taxon>
        <taxon>Metazoa</taxon>
        <taxon>Ecdysozoa</taxon>
        <taxon>Nematoda</taxon>
        <taxon>Chromadorea</taxon>
        <taxon>Rhabditida</taxon>
        <taxon>Rhabditina</taxon>
        <taxon>Rhabditomorpha</taxon>
        <taxon>Strongyloidea</taxon>
        <taxon>Strongylidae</taxon>
        <taxon>Strongylus</taxon>
    </lineage>
</organism>
<dbReference type="Gene3D" id="4.10.1240.50">
    <property type="match status" value="1"/>
</dbReference>